<proteinExistence type="predicted"/>
<dbReference type="AlphaFoldDB" id="A0AAE1BGL4"/>
<keyword evidence="2" id="KW-0812">Transmembrane</keyword>
<gene>
    <name evidence="3" type="ORF">Pcinc_042895</name>
</gene>
<comment type="caution">
    <text evidence="3">The sequence shown here is derived from an EMBL/GenBank/DDBJ whole genome shotgun (WGS) entry which is preliminary data.</text>
</comment>
<evidence type="ECO:0000256" key="2">
    <source>
        <dbReference type="SAM" id="Phobius"/>
    </source>
</evidence>
<organism evidence="3 4">
    <name type="scientific">Petrolisthes cinctipes</name>
    <name type="common">Flat porcelain crab</name>
    <dbReference type="NCBI Taxonomy" id="88211"/>
    <lineage>
        <taxon>Eukaryota</taxon>
        <taxon>Metazoa</taxon>
        <taxon>Ecdysozoa</taxon>
        <taxon>Arthropoda</taxon>
        <taxon>Crustacea</taxon>
        <taxon>Multicrustacea</taxon>
        <taxon>Malacostraca</taxon>
        <taxon>Eumalacostraca</taxon>
        <taxon>Eucarida</taxon>
        <taxon>Decapoda</taxon>
        <taxon>Pleocyemata</taxon>
        <taxon>Anomura</taxon>
        <taxon>Galatheoidea</taxon>
        <taxon>Porcellanidae</taxon>
        <taxon>Petrolisthes</taxon>
    </lineage>
</organism>
<evidence type="ECO:0000313" key="4">
    <source>
        <dbReference type="Proteomes" id="UP001286313"/>
    </source>
</evidence>
<name>A0AAE1BGL4_PETCI</name>
<reference evidence="3" key="1">
    <citation type="submission" date="2023-10" db="EMBL/GenBank/DDBJ databases">
        <title>Genome assemblies of two species of porcelain crab, Petrolisthes cinctipes and Petrolisthes manimaculis (Anomura: Porcellanidae).</title>
        <authorList>
            <person name="Angst P."/>
        </authorList>
    </citation>
    <scope>NUCLEOTIDE SEQUENCE</scope>
    <source>
        <strain evidence="3">PB745_01</strain>
        <tissue evidence="3">Gill</tissue>
    </source>
</reference>
<protein>
    <submittedName>
        <fullName evidence="3">Uncharacterized protein</fullName>
    </submittedName>
</protein>
<dbReference type="Proteomes" id="UP001286313">
    <property type="component" value="Unassembled WGS sequence"/>
</dbReference>
<sequence>MSPIARNERVYEVPSYLASNSNIGRRQLSEFEEIAGWRPFASVPLTGQVERTDGRTFGQLQFFLHFVLILPGPLLLLLLLKGLGIWPSNQAHEENKRQRPWTPENGRRRNYPMQHSPVPSHPYQFPTQPPCTPVILTSSSPHPNPTL</sequence>
<accession>A0AAE1BGL4</accession>
<keyword evidence="4" id="KW-1185">Reference proteome</keyword>
<feature type="region of interest" description="Disordered" evidence="1">
    <location>
        <begin position="91"/>
        <end position="147"/>
    </location>
</feature>
<feature type="transmembrane region" description="Helical" evidence="2">
    <location>
        <begin position="62"/>
        <end position="80"/>
    </location>
</feature>
<keyword evidence="2" id="KW-0472">Membrane</keyword>
<keyword evidence="2" id="KW-1133">Transmembrane helix</keyword>
<evidence type="ECO:0000256" key="1">
    <source>
        <dbReference type="SAM" id="MobiDB-lite"/>
    </source>
</evidence>
<evidence type="ECO:0000313" key="3">
    <source>
        <dbReference type="EMBL" id="KAK3850401.1"/>
    </source>
</evidence>
<dbReference type="EMBL" id="JAWQEG010008395">
    <property type="protein sequence ID" value="KAK3850401.1"/>
    <property type="molecule type" value="Genomic_DNA"/>
</dbReference>